<proteinExistence type="predicted"/>
<reference evidence="1 2" key="1">
    <citation type="submission" date="2016-10" db="EMBL/GenBank/DDBJ databases">
        <authorList>
            <person name="de Groot N.N."/>
        </authorList>
    </citation>
    <scope>NUCLEOTIDE SEQUENCE [LARGE SCALE GENOMIC DNA]</scope>
    <source>
        <strain evidence="1 2">Nm110</strain>
    </source>
</reference>
<feature type="non-terminal residue" evidence="1">
    <location>
        <position position="73"/>
    </location>
</feature>
<dbReference type="AlphaFoldDB" id="A0A1H2ZSP8"/>
<accession>A0A1H2ZSP8</accession>
<name>A0A1H2ZSP8_9PROT</name>
<sequence length="73" mass="8088">MPLLEKEKRIRQAGGGRKSVVETMEGLDEAFLAMLKNHTAGSPMDESVKWSNLSRSEMAEKLKQCGFSVSMTV</sequence>
<dbReference type="Proteomes" id="UP000183454">
    <property type="component" value="Unassembled WGS sequence"/>
</dbReference>
<gene>
    <name evidence="1" type="ORF">SAMN05421882_10891</name>
</gene>
<protein>
    <submittedName>
        <fullName evidence="1">Rhodopirellula transposase DDE domain-containing protein</fullName>
    </submittedName>
</protein>
<evidence type="ECO:0000313" key="2">
    <source>
        <dbReference type="Proteomes" id="UP000183454"/>
    </source>
</evidence>
<evidence type="ECO:0000313" key="1">
    <source>
        <dbReference type="EMBL" id="SDX19888.1"/>
    </source>
</evidence>
<organism evidence="1 2">
    <name type="scientific">Nitrosomonas communis</name>
    <dbReference type="NCBI Taxonomy" id="44574"/>
    <lineage>
        <taxon>Bacteria</taxon>
        <taxon>Pseudomonadati</taxon>
        <taxon>Pseudomonadota</taxon>
        <taxon>Betaproteobacteria</taxon>
        <taxon>Nitrosomonadales</taxon>
        <taxon>Nitrosomonadaceae</taxon>
        <taxon>Nitrosomonas</taxon>
    </lineage>
</organism>
<dbReference type="EMBL" id="FNNH01000089">
    <property type="protein sequence ID" value="SDX19888.1"/>
    <property type="molecule type" value="Genomic_DNA"/>
</dbReference>